<proteinExistence type="predicted"/>
<keyword evidence="1" id="KW-0472">Membrane</keyword>
<dbReference type="Proteomes" id="UP001228446">
    <property type="component" value="Unassembled WGS sequence"/>
</dbReference>
<keyword evidence="1" id="KW-1133">Transmembrane helix</keyword>
<feature type="transmembrane region" description="Helical" evidence="1">
    <location>
        <begin position="16"/>
        <end position="37"/>
    </location>
</feature>
<dbReference type="EMBL" id="AP018400">
    <property type="protein sequence ID" value="BBA92713.1"/>
    <property type="molecule type" value="Genomic_DNA"/>
</dbReference>
<reference evidence="2 4" key="1">
    <citation type="journal article" date="2018" name="Genome Biol. Evol.">
        <title>Complete Genome Sequence of Streptococcus ruminantium sp. nov. GUT-187T (=DSM 104980T =JCM 31869T), the Type Strain of S. ruminantium, and Comparison with Genome Sequences of Streptococcus suis Strains.</title>
        <authorList>
            <person name="Tohya M."/>
            <person name="Sekizaki T."/>
            <person name="Miyoshi-Akiyama T."/>
        </authorList>
    </citation>
    <scope>NUCLEOTIDE SEQUENCE [LARGE SCALE GENOMIC DNA]</scope>
    <source>
        <strain evidence="2 4">GUT187T</strain>
    </source>
</reference>
<dbReference type="EMBL" id="JAVIBX010000001">
    <property type="protein sequence ID" value="MDQ8832204.1"/>
    <property type="molecule type" value="Genomic_DNA"/>
</dbReference>
<reference evidence="3 5" key="2">
    <citation type="submission" date="2023-08" db="EMBL/GenBank/DDBJ databases">
        <title>Streptococcus ruminantium-associated sheep mastitis outbreak detected in Italy is distinct from bovine isolates.</title>
        <authorList>
            <person name="Rosa M.N."/>
            <person name="Vezina B."/>
            <person name="Tola S."/>
        </authorList>
    </citation>
    <scope>NUCLEOTIDE SEQUENCE [LARGE SCALE GENOMIC DNA]</scope>
    <source>
        <strain evidence="3 5">OM6730</strain>
    </source>
</reference>
<keyword evidence="1" id="KW-0812">Transmembrane</keyword>
<dbReference type="Pfam" id="PF13253">
    <property type="entry name" value="DUF4044"/>
    <property type="match status" value="1"/>
</dbReference>
<evidence type="ECO:0000256" key="1">
    <source>
        <dbReference type="SAM" id="Phobius"/>
    </source>
</evidence>
<dbReference type="AlphaFoldDB" id="A0A2Z5U3T2"/>
<evidence type="ECO:0000313" key="3">
    <source>
        <dbReference type="EMBL" id="MDQ8832204.1"/>
    </source>
</evidence>
<gene>
    <name evidence="3" type="ORF">RFF62_00020</name>
    <name evidence="2" type="ORF">SR187_5540</name>
</gene>
<protein>
    <submittedName>
        <fullName evidence="2">DUF4044 domain-containing protein</fullName>
    </submittedName>
</protein>
<accession>A0A2Z5U3T2</accession>
<dbReference type="Proteomes" id="UP000269331">
    <property type="component" value="Chromosome"/>
</dbReference>
<dbReference type="GeneID" id="52229654"/>
<evidence type="ECO:0000313" key="4">
    <source>
        <dbReference type="Proteomes" id="UP000269331"/>
    </source>
</evidence>
<dbReference type="InterPro" id="IPR025270">
    <property type="entry name" value="DUF4044"/>
</dbReference>
<evidence type="ECO:0000313" key="2">
    <source>
        <dbReference type="EMBL" id="BBA92713.1"/>
    </source>
</evidence>
<keyword evidence="5" id="KW-1185">Reference proteome</keyword>
<dbReference type="KEGG" id="srq:SR187_5540"/>
<name>A0A2Z5U3T2_9STRE</name>
<sequence length="42" mass="4556">MAFGEEKHKKTTFEKVTLAIVVVMVVVTLAGLILPAINALMK</sequence>
<dbReference type="RefSeq" id="WP_024532920.1">
    <property type="nucleotide sequence ID" value="NZ_AP018400.1"/>
</dbReference>
<organism evidence="2 4">
    <name type="scientific">Streptococcus ruminantium</name>
    <dbReference type="NCBI Taxonomy" id="1917441"/>
    <lineage>
        <taxon>Bacteria</taxon>
        <taxon>Bacillati</taxon>
        <taxon>Bacillota</taxon>
        <taxon>Bacilli</taxon>
        <taxon>Lactobacillales</taxon>
        <taxon>Streptococcaceae</taxon>
        <taxon>Streptococcus</taxon>
    </lineage>
</organism>
<evidence type="ECO:0000313" key="5">
    <source>
        <dbReference type="Proteomes" id="UP001228446"/>
    </source>
</evidence>